<dbReference type="AlphaFoldDB" id="A0A6J4UFG5"/>
<evidence type="ECO:0000256" key="5">
    <source>
        <dbReference type="ARBA" id="ARBA00022490"/>
    </source>
</evidence>
<dbReference type="CDD" id="cd00773">
    <property type="entry name" value="HisRS-like_core"/>
    <property type="match status" value="1"/>
</dbReference>
<feature type="binding site" evidence="14">
    <location>
        <position position="135"/>
    </location>
    <ligand>
        <name>L-histidine</name>
        <dbReference type="ChEBI" id="CHEBI:57595"/>
    </ligand>
</feature>
<comment type="subcellular location">
    <subcellularLocation>
        <location evidence="1 13">Cytoplasm</location>
    </subcellularLocation>
</comment>
<comment type="function">
    <text evidence="11">Required for the first step of histidine biosynthesis. May allow the feedback regulation of ATP phosphoribosyltransferase activity by histidine.</text>
</comment>
<dbReference type="HAMAP" id="MF_00125">
    <property type="entry name" value="HisZ"/>
    <property type="match status" value="1"/>
</dbReference>
<dbReference type="GO" id="GO:0005524">
    <property type="term" value="F:ATP binding"/>
    <property type="evidence" value="ECO:0007669"/>
    <property type="project" value="UniProtKB-UniRule"/>
</dbReference>
<dbReference type="HAMAP" id="MF_00127">
    <property type="entry name" value="His_tRNA_synth"/>
    <property type="match status" value="1"/>
</dbReference>
<dbReference type="PIRSF" id="PIRSF001549">
    <property type="entry name" value="His-tRNA_synth"/>
    <property type="match status" value="1"/>
</dbReference>
<dbReference type="EC" id="6.1.1.21" evidence="13"/>
<dbReference type="GO" id="GO:0005737">
    <property type="term" value="C:cytoplasm"/>
    <property type="evidence" value="ECO:0007669"/>
    <property type="project" value="UniProtKB-SubCell"/>
</dbReference>
<dbReference type="Gene3D" id="3.30.930.10">
    <property type="entry name" value="Bira Bifunctional Protein, Domain 2"/>
    <property type="match status" value="1"/>
</dbReference>
<evidence type="ECO:0000256" key="7">
    <source>
        <dbReference type="ARBA" id="ARBA00022741"/>
    </source>
</evidence>
<comment type="catalytic activity">
    <reaction evidence="12 13">
        <text>tRNA(His) + L-histidine + ATP = L-histidyl-tRNA(His) + AMP + diphosphate + H(+)</text>
        <dbReference type="Rhea" id="RHEA:17313"/>
        <dbReference type="Rhea" id="RHEA-COMP:9665"/>
        <dbReference type="Rhea" id="RHEA-COMP:9689"/>
        <dbReference type="ChEBI" id="CHEBI:15378"/>
        <dbReference type="ChEBI" id="CHEBI:30616"/>
        <dbReference type="ChEBI" id="CHEBI:33019"/>
        <dbReference type="ChEBI" id="CHEBI:57595"/>
        <dbReference type="ChEBI" id="CHEBI:78442"/>
        <dbReference type="ChEBI" id="CHEBI:78527"/>
        <dbReference type="ChEBI" id="CHEBI:456215"/>
        <dbReference type="EC" id="6.1.1.21"/>
    </reaction>
</comment>
<evidence type="ECO:0000259" key="15">
    <source>
        <dbReference type="PROSITE" id="PS50862"/>
    </source>
</evidence>
<comment type="similarity">
    <text evidence="3">Belongs to the class-II aminoacyl-tRNA synthetase family. HisZ subfamily.</text>
</comment>
<organism evidence="16">
    <name type="scientific">uncultured Thermomicrobiales bacterium</name>
    <dbReference type="NCBI Taxonomy" id="1645740"/>
    <lineage>
        <taxon>Bacteria</taxon>
        <taxon>Pseudomonadati</taxon>
        <taxon>Thermomicrobiota</taxon>
        <taxon>Thermomicrobia</taxon>
        <taxon>Thermomicrobiales</taxon>
        <taxon>environmental samples</taxon>
    </lineage>
</organism>
<dbReference type="InterPro" id="IPR036621">
    <property type="entry name" value="Anticodon-bd_dom_sf"/>
</dbReference>
<keyword evidence="6 13" id="KW-0436">Ligase</keyword>
<keyword evidence="7 13" id="KW-0547">Nucleotide-binding</keyword>
<dbReference type="InterPro" id="IPR041715">
    <property type="entry name" value="HisRS-like_core"/>
</dbReference>
<evidence type="ECO:0000256" key="6">
    <source>
        <dbReference type="ARBA" id="ARBA00022598"/>
    </source>
</evidence>
<feature type="binding site" evidence="14">
    <location>
        <position position="286"/>
    </location>
    <ligand>
        <name>L-histidine</name>
        <dbReference type="ChEBI" id="CHEBI:57595"/>
    </ligand>
</feature>
<accession>A0A6J4UFG5</accession>
<dbReference type="InterPro" id="IPR033656">
    <property type="entry name" value="HisRS_anticodon"/>
</dbReference>
<dbReference type="InterPro" id="IPR004517">
    <property type="entry name" value="HisZ"/>
</dbReference>
<dbReference type="GO" id="GO:0004821">
    <property type="term" value="F:histidine-tRNA ligase activity"/>
    <property type="evidence" value="ECO:0007669"/>
    <property type="project" value="UniProtKB-UniRule"/>
</dbReference>
<evidence type="ECO:0000256" key="12">
    <source>
        <dbReference type="ARBA" id="ARBA00047639"/>
    </source>
</evidence>
<dbReference type="Gene3D" id="3.40.50.800">
    <property type="entry name" value="Anticodon-binding domain"/>
    <property type="match status" value="1"/>
</dbReference>
<dbReference type="InterPro" id="IPR015807">
    <property type="entry name" value="His-tRNA-ligase"/>
</dbReference>
<feature type="binding site" evidence="14">
    <location>
        <position position="139"/>
    </location>
    <ligand>
        <name>L-histidine</name>
        <dbReference type="ChEBI" id="CHEBI:57595"/>
    </ligand>
</feature>
<dbReference type="EMBL" id="CADCWN010000014">
    <property type="protein sequence ID" value="CAA9548931.1"/>
    <property type="molecule type" value="Genomic_DNA"/>
</dbReference>
<protein>
    <recommendedName>
        <fullName evidence="13">Histidine--tRNA ligase</fullName>
        <ecNumber evidence="13">6.1.1.21</ecNumber>
    </recommendedName>
    <alternativeName>
        <fullName evidence="13">Histidyl-tRNA synthetase</fullName>
        <shortName evidence="13">HisRS</shortName>
    </alternativeName>
</protein>
<keyword evidence="8 13" id="KW-0067">ATP-binding</keyword>
<keyword evidence="9 13" id="KW-0648">Protein biosynthesis</keyword>
<dbReference type="CDD" id="cd00859">
    <property type="entry name" value="HisRS_anticodon"/>
    <property type="match status" value="1"/>
</dbReference>
<evidence type="ECO:0000313" key="16">
    <source>
        <dbReference type="EMBL" id="CAA9548931.1"/>
    </source>
</evidence>
<comment type="subunit">
    <text evidence="4 13">Homodimer.</text>
</comment>
<evidence type="ECO:0000256" key="2">
    <source>
        <dbReference type="ARBA" id="ARBA00004667"/>
    </source>
</evidence>
<dbReference type="InterPro" id="IPR004516">
    <property type="entry name" value="HisRS/HisZ"/>
</dbReference>
<dbReference type="PANTHER" id="PTHR11476:SF7">
    <property type="entry name" value="HISTIDINE--TRNA LIGASE"/>
    <property type="match status" value="1"/>
</dbReference>
<dbReference type="UniPathway" id="UPA00031">
    <property type="reaction ID" value="UER00006"/>
</dbReference>
<sequence>MTANGDGGGKGRAQVKPQLLSGFRDFLPAQMLLRQQVMAILREVFERHGYEPLDTPALEYAATLTGKYGEDEKLLYRFTDHGGREVGLRYDLTVPLARVAALHANELVLPFKRYHIAPVWRGDRPQRGRFREFYQCDVDTVGSPSMLADAEAIATVTDALTALGFPEFTIQINDRRIITGLAKLAGVADDQAGQVYRSIDKIEKIGPGGVRAELIERGVAADSADRVLDLVTMCGSDAEVLAALRGRAAGFPDVVAGADDLERLLGFLGGLGVSRENYTLQLSMVRGLDYYTGPVFEIAVERPKVGSIGGGGRYDGLIGSFSGRDVPATGFAIGLERVFEVIAEFGLLPPIRTVSQVLVAIMRGAEDDGVADALALVSELRAAGLRAEVYLNERRSLRDQLSYADRKGVPLVAIVGEDERESGQVKVRTLANREDRLVPRGAVAETILGLVGRGVGSRE</sequence>
<dbReference type="InterPro" id="IPR006195">
    <property type="entry name" value="aa-tRNA-synth_II"/>
</dbReference>
<evidence type="ECO:0000256" key="3">
    <source>
        <dbReference type="ARBA" id="ARBA00005539"/>
    </source>
</evidence>
<feature type="domain" description="Aminoacyl-transfer RNA synthetases class-II family profile" evidence="15">
    <location>
        <begin position="17"/>
        <end position="350"/>
    </location>
</feature>
<keyword evidence="5 13" id="KW-0963">Cytoplasm</keyword>
<evidence type="ECO:0000256" key="14">
    <source>
        <dbReference type="PIRSR" id="PIRSR001549-1"/>
    </source>
</evidence>
<name>A0A6J4UFG5_9BACT</name>
<dbReference type="PROSITE" id="PS50862">
    <property type="entry name" value="AA_TRNA_LIGASE_II"/>
    <property type="match status" value="1"/>
</dbReference>
<comment type="pathway">
    <text evidence="2">Amino-acid biosynthesis; L-histidine biosynthesis; L-histidine from 5-phospho-alpha-D-ribose 1-diphosphate: step 1/9.</text>
</comment>
<feature type="binding site" evidence="14">
    <location>
        <begin position="290"/>
        <end position="291"/>
    </location>
    <ligand>
        <name>L-histidine</name>
        <dbReference type="ChEBI" id="CHEBI:57595"/>
    </ligand>
</feature>
<evidence type="ECO:0000256" key="4">
    <source>
        <dbReference type="ARBA" id="ARBA00011738"/>
    </source>
</evidence>
<keyword evidence="10 13" id="KW-0030">Aminoacyl-tRNA synthetase</keyword>
<evidence type="ECO:0000256" key="13">
    <source>
        <dbReference type="HAMAP-Rule" id="MF_00127"/>
    </source>
</evidence>
<gene>
    <name evidence="13" type="primary">hisS</name>
    <name evidence="16" type="ORF">AVDCRST_MAG18-132</name>
</gene>
<reference evidence="16" key="1">
    <citation type="submission" date="2020-02" db="EMBL/GenBank/DDBJ databases">
        <authorList>
            <person name="Meier V. D."/>
        </authorList>
    </citation>
    <scope>NUCLEOTIDE SEQUENCE</scope>
    <source>
        <strain evidence="16">AVDCRST_MAG18</strain>
    </source>
</reference>
<dbReference type="InterPro" id="IPR045864">
    <property type="entry name" value="aa-tRNA-synth_II/BPL/LPL"/>
</dbReference>
<proteinExistence type="inferred from homology"/>
<dbReference type="Pfam" id="PF03129">
    <property type="entry name" value="HGTP_anticodon"/>
    <property type="match status" value="1"/>
</dbReference>
<evidence type="ECO:0000256" key="8">
    <source>
        <dbReference type="ARBA" id="ARBA00022840"/>
    </source>
</evidence>
<evidence type="ECO:0000256" key="10">
    <source>
        <dbReference type="ARBA" id="ARBA00023146"/>
    </source>
</evidence>
<dbReference type="NCBIfam" id="TIGR00442">
    <property type="entry name" value="hisS"/>
    <property type="match status" value="1"/>
</dbReference>
<dbReference type="SUPFAM" id="SSF55681">
    <property type="entry name" value="Class II aaRS and biotin synthetases"/>
    <property type="match status" value="1"/>
</dbReference>
<dbReference type="SUPFAM" id="SSF52954">
    <property type="entry name" value="Class II aaRS ABD-related"/>
    <property type="match status" value="1"/>
</dbReference>
<evidence type="ECO:0000256" key="1">
    <source>
        <dbReference type="ARBA" id="ARBA00004496"/>
    </source>
</evidence>
<dbReference type="PANTHER" id="PTHR11476">
    <property type="entry name" value="HISTIDYL-TRNA SYNTHETASE"/>
    <property type="match status" value="1"/>
</dbReference>
<dbReference type="InterPro" id="IPR004154">
    <property type="entry name" value="Anticodon-bd"/>
</dbReference>
<dbReference type="Pfam" id="PF13393">
    <property type="entry name" value="tRNA-synt_His"/>
    <property type="match status" value="1"/>
</dbReference>
<feature type="binding site" evidence="14">
    <location>
        <begin position="91"/>
        <end position="93"/>
    </location>
    <ligand>
        <name>L-histidine</name>
        <dbReference type="ChEBI" id="CHEBI:57595"/>
    </ligand>
</feature>
<evidence type="ECO:0000256" key="11">
    <source>
        <dbReference type="ARBA" id="ARBA00025246"/>
    </source>
</evidence>
<evidence type="ECO:0000256" key="9">
    <source>
        <dbReference type="ARBA" id="ARBA00022917"/>
    </source>
</evidence>
<feature type="binding site" evidence="14">
    <location>
        <position position="121"/>
    </location>
    <ligand>
        <name>L-histidine</name>
        <dbReference type="ChEBI" id="CHEBI:57595"/>
    </ligand>
</feature>
<dbReference type="GO" id="GO:0000105">
    <property type="term" value="P:L-histidine biosynthetic process"/>
    <property type="evidence" value="ECO:0007669"/>
    <property type="project" value="UniProtKB-UniPathway"/>
</dbReference>
<dbReference type="GO" id="GO:0006427">
    <property type="term" value="P:histidyl-tRNA aminoacylation"/>
    <property type="evidence" value="ECO:0007669"/>
    <property type="project" value="UniProtKB-UniRule"/>
</dbReference>